<dbReference type="EMBL" id="CAJOBB010023503">
    <property type="protein sequence ID" value="CAF4393438.1"/>
    <property type="molecule type" value="Genomic_DNA"/>
</dbReference>
<dbReference type="PANTHER" id="PTHR11871">
    <property type="entry name" value="PROTEIN PHOSPHATASE PP2A REGULATORY SUBUNIT B"/>
    <property type="match status" value="1"/>
</dbReference>
<dbReference type="InterPro" id="IPR000009">
    <property type="entry name" value="PP2A_PR55"/>
</dbReference>
<keyword evidence="2" id="KW-0677">Repeat</keyword>
<name>A0A820NN53_9BILA</name>
<proteinExistence type="predicted"/>
<dbReference type="GO" id="GO:0019888">
    <property type="term" value="F:protein phosphatase regulator activity"/>
    <property type="evidence" value="ECO:0007669"/>
    <property type="project" value="InterPro"/>
</dbReference>
<dbReference type="GO" id="GO:0000159">
    <property type="term" value="C:protein phosphatase type 2A complex"/>
    <property type="evidence" value="ECO:0007669"/>
    <property type="project" value="InterPro"/>
</dbReference>
<dbReference type="AlphaFoldDB" id="A0A820NN53"/>
<sequence length="54" mass="5936">IWYVCALPKTRLGVASTINSIADLISTIEFNEDGELLAVGDKGGRIVVFQREQQ</sequence>
<protein>
    <submittedName>
        <fullName evidence="3">Uncharacterized protein</fullName>
    </submittedName>
</protein>
<comment type="caution">
    <text evidence="3">The sequence shown here is derived from an EMBL/GenBank/DDBJ whole genome shotgun (WGS) entry which is preliminary data.</text>
</comment>
<dbReference type="Proteomes" id="UP000663868">
    <property type="component" value="Unassembled WGS sequence"/>
</dbReference>
<keyword evidence="1" id="KW-0853">WD repeat</keyword>
<evidence type="ECO:0000256" key="2">
    <source>
        <dbReference type="ARBA" id="ARBA00022737"/>
    </source>
</evidence>
<reference evidence="3" key="1">
    <citation type="submission" date="2021-02" db="EMBL/GenBank/DDBJ databases">
        <authorList>
            <person name="Nowell W R."/>
        </authorList>
    </citation>
    <scope>NUCLEOTIDE SEQUENCE</scope>
</reference>
<evidence type="ECO:0000313" key="4">
    <source>
        <dbReference type="Proteomes" id="UP000663868"/>
    </source>
</evidence>
<evidence type="ECO:0000313" key="3">
    <source>
        <dbReference type="EMBL" id="CAF4393438.1"/>
    </source>
</evidence>
<evidence type="ECO:0000256" key="1">
    <source>
        <dbReference type="ARBA" id="ARBA00022574"/>
    </source>
</evidence>
<gene>
    <name evidence="3" type="ORF">KXQ929_LOCUS50595</name>
</gene>
<feature type="non-terminal residue" evidence="3">
    <location>
        <position position="54"/>
    </location>
</feature>
<accession>A0A820NN53</accession>
<feature type="non-terminal residue" evidence="3">
    <location>
        <position position="1"/>
    </location>
</feature>
<organism evidence="3 4">
    <name type="scientific">Adineta steineri</name>
    <dbReference type="NCBI Taxonomy" id="433720"/>
    <lineage>
        <taxon>Eukaryota</taxon>
        <taxon>Metazoa</taxon>
        <taxon>Spiralia</taxon>
        <taxon>Gnathifera</taxon>
        <taxon>Rotifera</taxon>
        <taxon>Eurotatoria</taxon>
        <taxon>Bdelloidea</taxon>
        <taxon>Adinetida</taxon>
        <taxon>Adinetidae</taxon>
        <taxon>Adineta</taxon>
    </lineage>
</organism>